<reference evidence="3 4" key="1">
    <citation type="submission" date="2023-06" db="EMBL/GenBank/DDBJ databases">
        <title>Sporosarcina sp. nov., isolated from Korean traditional fermented seafood 'Jeotgal'.</title>
        <authorList>
            <person name="Yang A.-I."/>
            <person name="Shin N.-R."/>
        </authorList>
    </citation>
    <scope>NUCLEOTIDE SEQUENCE [LARGE SCALE GENOMIC DNA]</scope>
    <source>
        <strain evidence="3 4">KCTC3840</strain>
    </source>
</reference>
<feature type="transmembrane region" description="Helical" evidence="2">
    <location>
        <begin position="67"/>
        <end position="85"/>
    </location>
</feature>
<dbReference type="SUPFAM" id="SSF103481">
    <property type="entry name" value="Multidrug resistance efflux transporter EmrE"/>
    <property type="match status" value="1"/>
</dbReference>
<keyword evidence="2" id="KW-1133">Transmembrane helix</keyword>
<evidence type="ECO:0000256" key="2">
    <source>
        <dbReference type="SAM" id="Phobius"/>
    </source>
</evidence>
<keyword evidence="4" id="KW-1185">Reference proteome</keyword>
<organism evidence="3 4">
    <name type="scientific">Sporosarcina aquimarina</name>
    <dbReference type="NCBI Taxonomy" id="114975"/>
    <lineage>
        <taxon>Bacteria</taxon>
        <taxon>Bacillati</taxon>
        <taxon>Bacillota</taxon>
        <taxon>Bacilli</taxon>
        <taxon>Bacillales</taxon>
        <taxon>Caryophanaceae</taxon>
        <taxon>Sporosarcina</taxon>
    </lineage>
</organism>
<dbReference type="RefSeq" id="WP_317934150.1">
    <property type="nucleotide sequence ID" value="NZ_JAUBDH010000001.1"/>
</dbReference>
<name>A0ABU4FZM2_9BACL</name>
<accession>A0ABU4FZM2</accession>
<dbReference type="EMBL" id="JAUBDH010000001">
    <property type="protein sequence ID" value="MDW0108862.1"/>
    <property type="molecule type" value="Genomic_DNA"/>
</dbReference>
<evidence type="ECO:0000313" key="3">
    <source>
        <dbReference type="EMBL" id="MDW0108862.1"/>
    </source>
</evidence>
<comment type="caution">
    <text evidence="3">The sequence shown here is derived from an EMBL/GenBank/DDBJ whole genome shotgun (WGS) entry which is preliminary data.</text>
</comment>
<keyword evidence="2" id="KW-0472">Membrane</keyword>
<feature type="transmembrane region" description="Helical" evidence="2">
    <location>
        <begin position="41"/>
        <end position="60"/>
    </location>
</feature>
<dbReference type="Gene3D" id="1.10.3730.20">
    <property type="match status" value="1"/>
</dbReference>
<keyword evidence="2" id="KW-0812">Transmembrane</keyword>
<sequence length="114" mass="12281">MTEKRSTSPLGISLMVAAAFSTATGQFFWKLAAGGGLFDWHLWVGFVFYGMGAVLMTVAFRFGRLSVLHPLLTLGYVIALVYGVSFLDEPISLTLVIGTVLILAGVWLIGGDEH</sequence>
<protein>
    <submittedName>
        <fullName evidence="3">EamA/RhaT family transporter</fullName>
    </submittedName>
</protein>
<evidence type="ECO:0000313" key="4">
    <source>
        <dbReference type="Proteomes" id="UP001280629"/>
    </source>
</evidence>
<feature type="transmembrane region" description="Helical" evidence="2">
    <location>
        <begin position="91"/>
        <end position="110"/>
    </location>
</feature>
<proteinExistence type="predicted"/>
<evidence type="ECO:0000256" key="1">
    <source>
        <dbReference type="ARBA" id="ARBA00004127"/>
    </source>
</evidence>
<gene>
    <name evidence="3" type="ORF">QT716_02235</name>
</gene>
<comment type="subcellular location">
    <subcellularLocation>
        <location evidence="1">Endomembrane system</location>
        <topology evidence="1">Multi-pass membrane protein</topology>
    </subcellularLocation>
</comment>
<dbReference type="InterPro" id="IPR037185">
    <property type="entry name" value="EmrE-like"/>
</dbReference>
<dbReference type="Proteomes" id="UP001280629">
    <property type="component" value="Unassembled WGS sequence"/>
</dbReference>